<keyword evidence="1" id="KW-0812">Transmembrane</keyword>
<gene>
    <name evidence="2" type="ORF">LCGC14_0650160</name>
</gene>
<protein>
    <submittedName>
        <fullName evidence="2">Uncharacterized protein</fullName>
    </submittedName>
</protein>
<name>A0A0F9RG90_9ZZZZ</name>
<keyword evidence="1" id="KW-0472">Membrane</keyword>
<evidence type="ECO:0000256" key="1">
    <source>
        <dbReference type="SAM" id="Phobius"/>
    </source>
</evidence>
<sequence length="65" mass="7411">MTDKGFDAGAGIIITLFFGFILYILGYHFGKDQARLEINALHTQIEKQNCEENTIPRLRKGLLKK</sequence>
<dbReference type="AlphaFoldDB" id="A0A0F9RG90"/>
<proteinExistence type="predicted"/>
<accession>A0A0F9RG90</accession>
<comment type="caution">
    <text evidence="2">The sequence shown here is derived from an EMBL/GenBank/DDBJ whole genome shotgun (WGS) entry which is preliminary data.</text>
</comment>
<evidence type="ECO:0000313" key="2">
    <source>
        <dbReference type="EMBL" id="KKN48697.1"/>
    </source>
</evidence>
<feature type="transmembrane region" description="Helical" evidence="1">
    <location>
        <begin position="6"/>
        <end position="25"/>
    </location>
</feature>
<dbReference type="EMBL" id="LAZR01001208">
    <property type="protein sequence ID" value="KKN48697.1"/>
    <property type="molecule type" value="Genomic_DNA"/>
</dbReference>
<keyword evidence="1" id="KW-1133">Transmembrane helix</keyword>
<organism evidence="2">
    <name type="scientific">marine sediment metagenome</name>
    <dbReference type="NCBI Taxonomy" id="412755"/>
    <lineage>
        <taxon>unclassified sequences</taxon>
        <taxon>metagenomes</taxon>
        <taxon>ecological metagenomes</taxon>
    </lineage>
</organism>
<reference evidence="2" key="1">
    <citation type="journal article" date="2015" name="Nature">
        <title>Complex archaea that bridge the gap between prokaryotes and eukaryotes.</title>
        <authorList>
            <person name="Spang A."/>
            <person name="Saw J.H."/>
            <person name="Jorgensen S.L."/>
            <person name="Zaremba-Niedzwiedzka K."/>
            <person name="Martijn J."/>
            <person name="Lind A.E."/>
            <person name="van Eijk R."/>
            <person name="Schleper C."/>
            <person name="Guy L."/>
            <person name="Ettema T.J."/>
        </authorList>
    </citation>
    <scope>NUCLEOTIDE SEQUENCE</scope>
</reference>